<dbReference type="AlphaFoldDB" id="A0A817AKH1"/>
<reference evidence="1" key="1">
    <citation type="submission" date="2021-01" db="EMBL/GenBank/DDBJ databases">
        <authorList>
            <consortium name="Genoscope - CEA"/>
            <person name="William W."/>
        </authorList>
    </citation>
    <scope>NUCLEOTIDE SEQUENCE</scope>
</reference>
<accession>A0A817AKH1</accession>
<protein>
    <submittedName>
        <fullName evidence="1">(rape) hypothetical protein</fullName>
    </submittedName>
</protein>
<dbReference type="EMBL" id="HG994358">
    <property type="protein sequence ID" value="CAF2266278.1"/>
    <property type="molecule type" value="Genomic_DNA"/>
</dbReference>
<proteinExistence type="predicted"/>
<organism evidence="1">
    <name type="scientific">Brassica napus</name>
    <name type="common">Rape</name>
    <dbReference type="NCBI Taxonomy" id="3708"/>
    <lineage>
        <taxon>Eukaryota</taxon>
        <taxon>Viridiplantae</taxon>
        <taxon>Streptophyta</taxon>
        <taxon>Embryophyta</taxon>
        <taxon>Tracheophyta</taxon>
        <taxon>Spermatophyta</taxon>
        <taxon>Magnoliopsida</taxon>
        <taxon>eudicotyledons</taxon>
        <taxon>Gunneridae</taxon>
        <taxon>Pentapetalae</taxon>
        <taxon>rosids</taxon>
        <taxon>malvids</taxon>
        <taxon>Brassicales</taxon>
        <taxon>Brassicaceae</taxon>
        <taxon>Brassiceae</taxon>
        <taxon>Brassica</taxon>
    </lineage>
</organism>
<name>A0A817AKH1_BRANA</name>
<evidence type="ECO:0000313" key="1">
    <source>
        <dbReference type="EMBL" id="CAF2266278.1"/>
    </source>
</evidence>
<sequence>MLSGKPGSGANTAWAPAFGPGSQSLRILQVVVSATGLYLVPRRWQMQCLEVKPSLLYLINLPVLSTSKTAAKNCLVSSACTCEVYHVFMLINVPLVKRNGFSSASVTKGLAKPPAGPQQEGQNRHPLCKDHWFFYRNANLMAFHTHAPTLAQKDERTSA</sequence>
<gene>
    <name evidence="1" type="ORF">DARMORV10_A04P03750.1</name>
</gene>
<dbReference type="Proteomes" id="UP001295469">
    <property type="component" value="Chromosome A04"/>
</dbReference>